<evidence type="ECO:0000313" key="13">
    <source>
        <dbReference type="Proteomes" id="UP000016649"/>
    </source>
</evidence>
<comment type="similarity">
    <text evidence="1 10">Belongs to the Nth/MutY family.</text>
</comment>
<dbReference type="Pfam" id="PF00633">
    <property type="entry name" value="HHH"/>
    <property type="match status" value="1"/>
</dbReference>
<dbReference type="InterPro" id="IPR003265">
    <property type="entry name" value="HhH-GPD_domain"/>
</dbReference>
<proteinExistence type="inferred from homology"/>
<dbReference type="InterPro" id="IPR011257">
    <property type="entry name" value="DNA_glycosylase"/>
</dbReference>
<protein>
    <recommendedName>
        <fullName evidence="10">Endonuclease III</fullName>
        <ecNumber evidence="10">4.2.99.18</ecNumber>
    </recommendedName>
    <alternativeName>
        <fullName evidence="10">DNA-(apurinic or apyrimidinic site) lyase</fullName>
    </alternativeName>
</protein>
<accession>A0ABN0P0X8</accession>
<evidence type="ECO:0000259" key="11">
    <source>
        <dbReference type="SMART" id="SM00478"/>
    </source>
</evidence>
<evidence type="ECO:0000256" key="7">
    <source>
        <dbReference type="ARBA" id="ARBA00023014"/>
    </source>
</evidence>
<sequence>MPSDKDFQFLGKKEISEIFRRFQKQNPEPATELRAQNPFTLLVSVVLSAQATDKSVNKATEPLYKIADTPEKILALGEAKLISYIKTIGLYRSKAKHVMGLCRMLIDEYGGKLPQKREDLEKLPGVGRKTANVVLNVVYSQPTMPVDTHLLRISPRMGLSDGTTPLQVEQDLLKCIPKEFMLHAHHWLILHGRYTCTAKNPKCTQCLIEDVCKKNRL</sequence>
<dbReference type="Gene3D" id="1.10.340.30">
    <property type="entry name" value="Hypothetical protein, domain 2"/>
    <property type="match status" value="1"/>
</dbReference>
<dbReference type="SMART" id="SM00525">
    <property type="entry name" value="FES"/>
    <property type="match status" value="1"/>
</dbReference>
<comment type="function">
    <text evidence="10">DNA repair enzyme that has both DNA N-glycosylase activity and AP-lyase activity. The DNA N-glycosylase activity releases various damaged pyrimidines from DNA by cleaving the N-glycosidic bond, leaving an AP (apurinic/apyrimidinic) site. The AP-lyase activity cleaves the phosphodiester bond 3' to the AP site by a beta-elimination, leaving a 3'-terminal unsaturated sugar and a product with a terminal 5'-phosphate.</text>
</comment>
<dbReference type="CDD" id="cd00056">
    <property type="entry name" value="ENDO3c"/>
    <property type="match status" value="1"/>
</dbReference>
<keyword evidence="4 10" id="KW-0227">DNA damage</keyword>
<dbReference type="InterPro" id="IPR003651">
    <property type="entry name" value="Endonuclease3_FeS-loop_motif"/>
</dbReference>
<gene>
    <name evidence="10" type="primary">nth</name>
    <name evidence="12" type="ORF">HMPREF9193_00431</name>
</gene>
<keyword evidence="5 10" id="KW-0378">Hydrolase</keyword>
<dbReference type="HAMAP" id="MF_00942">
    <property type="entry name" value="Nth"/>
    <property type="match status" value="1"/>
</dbReference>
<dbReference type="GO" id="GO:0004519">
    <property type="term" value="F:endonuclease activity"/>
    <property type="evidence" value="ECO:0007669"/>
    <property type="project" value="UniProtKB-KW"/>
</dbReference>
<evidence type="ECO:0000256" key="5">
    <source>
        <dbReference type="ARBA" id="ARBA00022801"/>
    </source>
</evidence>
<dbReference type="PROSITE" id="PS00764">
    <property type="entry name" value="ENDONUCLEASE_III_1"/>
    <property type="match status" value="1"/>
</dbReference>
<organism evidence="12 13">
    <name type="scientific">Treponema lecithinolyticum ATCC 700332</name>
    <dbReference type="NCBI Taxonomy" id="1321815"/>
    <lineage>
        <taxon>Bacteria</taxon>
        <taxon>Pseudomonadati</taxon>
        <taxon>Spirochaetota</taxon>
        <taxon>Spirochaetia</taxon>
        <taxon>Spirochaetales</taxon>
        <taxon>Treponemataceae</taxon>
        <taxon>Treponema</taxon>
    </lineage>
</organism>
<evidence type="ECO:0000256" key="4">
    <source>
        <dbReference type="ARBA" id="ARBA00022763"/>
    </source>
</evidence>
<dbReference type="InterPro" id="IPR005759">
    <property type="entry name" value="Nth"/>
</dbReference>
<reference evidence="12 13" key="1">
    <citation type="submission" date="2013-08" db="EMBL/GenBank/DDBJ databases">
        <authorList>
            <person name="Weinstock G."/>
            <person name="Sodergren E."/>
            <person name="Wylie T."/>
            <person name="Fulton L."/>
            <person name="Fulton R."/>
            <person name="Fronick C."/>
            <person name="O'Laughlin M."/>
            <person name="Godfrey J."/>
            <person name="Miner T."/>
            <person name="Herter B."/>
            <person name="Appelbaum E."/>
            <person name="Cordes M."/>
            <person name="Lek S."/>
            <person name="Wollam A."/>
            <person name="Pepin K.H."/>
            <person name="Palsikar V.B."/>
            <person name="Mitreva M."/>
            <person name="Wilson R.K."/>
        </authorList>
    </citation>
    <scope>NUCLEOTIDE SEQUENCE [LARGE SCALE GENOMIC DNA]</scope>
    <source>
        <strain evidence="12 13">ATCC 700332</strain>
    </source>
</reference>
<name>A0ABN0P0X8_TRELE</name>
<keyword evidence="10" id="KW-0238">DNA-binding</keyword>
<comment type="catalytic activity">
    <reaction evidence="10">
        <text>2'-deoxyribonucleotide-(2'-deoxyribose 5'-phosphate)-2'-deoxyribonucleotide-DNA = a 3'-end 2'-deoxyribonucleotide-(2,3-dehydro-2,3-deoxyribose 5'-phosphate)-DNA + a 5'-end 5'-phospho-2'-deoxyribonucleoside-DNA + H(+)</text>
        <dbReference type="Rhea" id="RHEA:66592"/>
        <dbReference type="Rhea" id="RHEA-COMP:13180"/>
        <dbReference type="Rhea" id="RHEA-COMP:16897"/>
        <dbReference type="Rhea" id="RHEA-COMP:17067"/>
        <dbReference type="ChEBI" id="CHEBI:15378"/>
        <dbReference type="ChEBI" id="CHEBI:136412"/>
        <dbReference type="ChEBI" id="CHEBI:157695"/>
        <dbReference type="ChEBI" id="CHEBI:167181"/>
        <dbReference type="EC" id="4.2.99.18"/>
    </reaction>
</comment>
<keyword evidence="12" id="KW-0540">Nuclease</keyword>
<evidence type="ECO:0000256" key="2">
    <source>
        <dbReference type="ARBA" id="ARBA00022485"/>
    </source>
</evidence>
<dbReference type="SMART" id="SM00478">
    <property type="entry name" value="ENDO3c"/>
    <property type="match status" value="1"/>
</dbReference>
<keyword evidence="12" id="KW-0255">Endonuclease</keyword>
<keyword evidence="6" id="KW-0408">Iron</keyword>
<keyword evidence="13" id="KW-1185">Reference proteome</keyword>
<feature type="domain" description="HhH-GPD" evidence="11">
    <location>
        <begin position="47"/>
        <end position="194"/>
    </location>
</feature>
<keyword evidence="2" id="KW-0004">4Fe-4S</keyword>
<evidence type="ECO:0000256" key="9">
    <source>
        <dbReference type="ARBA" id="ARBA00023295"/>
    </source>
</evidence>
<dbReference type="InterPro" id="IPR004035">
    <property type="entry name" value="Endouclease-III_FeS-bd_BS"/>
</dbReference>
<comment type="cofactor">
    <cofactor evidence="10">
        <name>[4Fe-4S] cluster</name>
        <dbReference type="ChEBI" id="CHEBI:49883"/>
    </cofactor>
    <text evidence="10">Binds 1 [4Fe-4S] cluster.</text>
</comment>
<dbReference type="Gene3D" id="1.10.1670.10">
    <property type="entry name" value="Helix-hairpin-Helix base-excision DNA repair enzymes (C-terminal)"/>
    <property type="match status" value="1"/>
</dbReference>
<dbReference type="PANTHER" id="PTHR10359:SF18">
    <property type="entry name" value="ENDONUCLEASE III"/>
    <property type="match status" value="1"/>
</dbReference>
<dbReference type="EMBL" id="AWVH01000006">
    <property type="protein sequence ID" value="ERJ94076.1"/>
    <property type="molecule type" value="Genomic_DNA"/>
</dbReference>
<evidence type="ECO:0000256" key="6">
    <source>
        <dbReference type="ARBA" id="ARBA00023004"/>
    </source>
</evidence>
<evidence type="ECO:0000256" key="1">
    <source>
        <dbReference type="ARBA" id="ARBA00008343"/>
    </source>
</evidence>
<keyword evidence="7" id="KW-0411">Iron-sulfur</keyword>
<dbReference type="Pfam" id="PF00730">
    <property type="entry name" value="HhH-GPD"/>
    <property type="match status" value="1"/>
</dbReference>
<dbReference type="PANTHER" id="PTHR10359">
    <property type="entry name" value="A/G-SPECIFIC ADENINE GLYCOSYLASE/ENDONUCLEASE III"/>
    <property type="match status" value="1"/>
</dbReference>
<dbReference type="PIRSF" id="PIRSF001435">
    <property type="entry name" value="Nth"/>
    <property type="match status" value="1"/>
</dbReference>
<keyword evidence="10" id="KW-0456">Lyase</keyword>
<dbReference type="Pfam" id="PF10576">
    <property type="entry name" value="EndIII_4Fe-2S"/>
    <property type="match status" value="1"/>
</dbReference>
<keyword evidence="3" id="KW-0479">Metal-binding</keyword>
<dbReference type="RefSeq" id="WP_021686832.1">
    <property type="nucleotide sequence ID" value="NZ_KI260561.1"/>
</dbReference>
<evidence type="ECO:0000256" key="10">
    <source>
        <dbReference type="HAMAP-Rule" id="MF_00942"/>
    </source>
</evidence>
<keyword evidence="8 10" id="KW-0234">DNA repair</keyword>
<dbReference type="Proteomes" id="UP000016649">
    <property type="component" value="Unassembled WGS sequence"/>
</dbReference>
<evidence type="ECO:0000256" key="8">
    <source>
        <dbReference type="ARBA" id="ARBA00023204"/>
    </source>
</evidence>
<comment type="caution">
    <text evidence="12">The sequence shown here is derived from an EMBL/GenBank/DDBJ whole genome shotgun (WGS) entry which is preliminary data.</text>
</comment>
<dbReference type="InterPro" id="IPR000445">
    <property type="entry name" value="HhH_motif"/>
</dbReference>
<keyword evidence="9 10" id="KW-0326">Glycosidase</keyword>
<comment type="caution">
    <text evidence="10">Lacks conserved residue(s) required for the propagation of feature annotation.</text>
</comment>
<dbReference type="NCBIfam" id="TIGR01083">
    <property type="entry name" value="nth"/>
    <property type="match status" value="1"/>
</dbReference>
<evidence type="ECO:0000313" key="12">
    <source>
        <dbReference type="EMBL" id="ERJ94076.1"/>
    </source>
</evidence>
<dbReference type="InterPro" id="IPR023170">
    <property type="entry name" value="HhH_base_excis_C"/>
</dbReference>
<dbReference type="SUPFAM" id="SSF48150">
    <property type="entry name" value="DNA-glycosylase"/>
    <property type="match status" value="1"/>
</dbReference>
<evidence type="ECO:0000256" key="3">
    <source>
        <dbReference type="ARBA" id="ARBA00022723"/>
    </source>
</evidence>
<dbReference type="EC" id="4.2.99.18" evidence="10"/>